<name>I1HW18_BRADI</name>
<dbReference type="GO" id="GO:0140359">
    <property type="term" value="F:ABC-type transporter activity"/>
    <property type="evidence" value="ECO:0000318"/>
    <property type="project" value="GO_Central"/>
</dbReference>
<feature type="transmembrane region" description="Helical" evidence="17">
    <location>
        <begin position="343"/>
        <end position="362"/>
    </location>
</feature>
<dbReference type="SUPFAM" id="SSF90123">
    <property type="entry name" value="ABC transporter transmembrane region"/>
    <property type="match status" value="2"/>
</dbReference>
<evidence type="ECO:0000256" key="9">
    <source>
        <dbReference type="ARBA" id="ARBA00022989"/>
    </source>
</evidence>
<dbReference type="Gene3D" id="3.40.50.300">
    <property type="entry name" value="P-loop containing nucleotide triphosphate hydrolases"/>
    <property type="match status" value="2"/>
</dbReference>
<evidence type="ECO:0000313" key="22">
    <source>
        <dbReference type="Proteomes" id="UP000008810"/>
    </source>
</evidence>
<feature type="domain" description="ABC transmembrane type-1" evidence="19">
    <location>
        <begin position="196"/>
        <end position="484"/>
    </location>
</feature>
<keyword evidence="7" id="KW-0067">ATP-binding</keyword>
<dbReference type="PANTHER" id="PTHR24223:SF422">
    <property type="entry name" value="OS12G0562700 PROTEIN"/>
    <property type="match status" value="1"/>
</dbReference>
<dbReference type="KEGG" id="bdi:100821614"/>
<dbReference type="RefSeq" id="XP_014756933.1">
    <property type="nucleotide sequence ID" value="XM_014901447.2"/>
</dbReference>
<keyword evidence="3" id="KW-0813">Transport</keyword>
<evidence type="ECO:0000256" key="6">
    <source>
        <dbReference type="ARBA" id="ARBA00022741"/>
    </source>
</evidence>
<evidence type="ECO:0000256" key="13">
    <source>
        <dbReference type="ARBA" id="ARBA00075361"/>
    </source>
</evidence>
<keyword evidence="4 17" id="KW-0812">Transmembrane</keyword>
<evidence type="ECO:0000256" key="7">
    <source>
        <dbReference type="ARBA" id="ARBA00022840"/>
    </source>
</evidence>
<dbReference type="CDD" id="cd18579">
    <property type="entry name" value="ABC_6TM_ABCC_D1"/>
    <property type="match status" value="1"/>
</dbReference>
<evidence type="ECO:0000256" key="2">
    <source>
        <dbReference type="ARBA" id="ARBA00009726"/>
    </source>
</evidence>
<dbReference type="CDD" id="cd03244">
    <property type="entry name" value="ABCC_MRP_domain2"/>
    <property type="match status" value="1"/>
</dbReference>
<keyword evidence="5" id="KW-0677">Repeat</keyword>
<feature type="transmembrane region" description="Helical" evidence="17">
    <location>
        <begin position="429"/>
        <end position="450"/>
    </location>
</feature>
<dbReference type="InterPro" id="IPR003593">
    <property type="entry name" value="AAA+_ATPase"/>
</dbReference>
<feature type="region of interest" description="Disordered" evidence="16">
    <location>
        <begin position="1"/>
        <end position="30"/>
    </location>
</feature>
<evidence type="ECO:0000256" key="16">
    <source>
        <dbReference type="SAM" id="MobiDB-lite"/>
    </source>
</evidence>
<organism evidence="21">
    <name type="scientific">Brachypodium distachyon</name>
    <name type="common">Purple false brome</name>
    <name type="synonym">Trachynia distachya</name>
    <dbReference type="NCBI Taxonomy" id="15368"/>
    <lineage>
        <taxon>Eukaryota</taxon>
        <taxon>Viridiplantae</taxon>
        <taxon>Streptophyta</taxon>
        <taxon>Embryophyta</taxon>
        <taxon>Tracheophyta</taxon>
        <taxon>Spermatophyta</taxon>
        <taxon>Magnoliopsida</taxon>
        <taxon>Liliopsida</taxon>
        <taxon>Poales</taxon>
        <taxon>Poaceae</taxon>
        <taxon>BOP clade</taxon>
        <taxon>Pooideae</taxon>
        <taxon>Stipodae</taxon>
        <taxon>Brachypodieae</taxon>
        <taxon>Brachypodium</taxon>
    </lineage>
</organism>
<comment type="similarity">
    <text evidence="2">Belongs to the ABC transporter superfamily. ABCC family. Conjugate transporter (TC 3.A.1.208) subfamily.</text>
</comment>
<feature type="transmembrane region" description="Helical" evidence="17">
    <location>
        <begin position="941"/>
        <end position="961"/>
    </location>
</feature>
<evidence type="ECO:0000256" key="17">
    <source>
        <dbReference type="SAM" id="Phobius"/>
    </source>
</evidence>
<dbReference type="InterPro" id="IPR050173">
    <property type="entry name" value="ABC_transporter_C-like"/>
</dbReference>
<feature type="compositionally biased region" description="Low complexity" evidence="16">
    <location>
        <begin position="1"/>
        <end position="13"/>
    </location>
</feature>
<dbReference type="FunFam" id="1.20.1560.10:FF:000002">
    <property type="entry name" value="ABC transporter C family member 5"/>
    <property type="match status" value="1"/>
</dbReference>
<dbReference type="Gramene" id="KQJ92765">
    <property type="protein sequence ID" value="KQJ92765"/>
    <property type="gene ID" value="BRADI_3g00540v3"/>
</dbReference>
<evidence type="ECO:0000256" key="10">
    <source>
        <dbReference type="ARBA" id="ARBA00023136"/>
    </source>
</evidence>
<gene>
    <name evidence="21" type="primary">LOC100821614</name>
    <name evidence="20" type="ORF">BRADI_3g00540v3</name>
</gene>
<dbReference type="InterPro" id="IPR011527">
    <property type="entry name" value="ABC1_TM_dom"/>
</dbReference>
<dbReference type="GO" id="GO:0005524">
    <property type="term" value="F:ATP binding"/>
    <property type="evidence" value="ECO:0007669"/>
    <property type="project" value="UniProtKB-KW"/>
</dbReference>
<feature type="domain" description="ABC transporter" evidence="18">
    <location>
        <begin position="519"/>
        <end position="742"/>
    </location>
</feature>
<dbReference type="PANTHER" id="PTHR24223">
    <property type="entry name" value="ATP-BINDING CASSETTE SUB-FAMILY C"/>
    <property type="match status" value="1"/>
</dbReference>
<dbReference type="InterPro" id="IPR017871">
    <property type="entry name" value="ABC_transporter-like_CS"/>
</dbReference>
<reference evidence="20 21" key="1">
    <citation type="journal article" date="2010" name="Nature">
        <title>Genome sequencing and analysis of the model grass Brachypodium distachyon.</title>
        <authorList>
            <consortium name="International Brachypodium Initiative"/>
        </authorList>
    </citation>
    <scope>NUCLEOTIDE SEQUENCE [LARGE SCALE GENOMIC DNA]</scope>
    <source>
        <strain evidence="20 21">Bd21</strain>
    </source>
</reference>
<keyword evidence="9 17" id="KW-1133">Transmembrane helix</keyword>
<dbReference type="InterPro" id="IPR003439">
    <property type="entry name" value="ABC_transporter-like_ATP-bd"/>
</dbReference>
<dbReference type="GO" id="GO:0016020">
    <property type="term" value="C:membrane"/>
    <property type="evidence" value="ECO:0007669"/>
    <property type="project" value="UniProtKB-SubCell"/>
</dbReference>
<dbReference type="FunFam" id="3.40.50.300:FF:000169">
    <property type="entry name" value="ABC transporter C family member 3"/>
    <property type="match status" value="1"/>
</dbReference>
<dbReference type="InterPro" id="IPR044726">
    <property type="entry name" value="ABCC_6TM_D2"/>
</dbReference>
<evidence type="ECO:0000256" key="14">
    <source>
        <dbReference type="ARBA" id="ARBA00079144"/>
    </source>
</evidence>
<dbReference type="OMA" id="MEYSAHS"/>
<protein>
    <recommendedName>
        <fullName evidence="12">ABC transporter C family member 13</fullName>
    </recommendedName>
    <alternativeName>
        <fullName evidence="14">Multidrug resistance-associated protein 13</fullName>
    </alternativeName>
    <alternativeName>
        <fullName evidence="15">OsMRP5</fullName>
    </alternativeName>
    <alternativeName>
        <fullName evidence="13">Protein LOW PHYTIC ACID 2</fullName>
    </alternativeName>
</protein>
<evidence type="ECO:0000256" key="1">
    <source>
        <dbReference type="ARBA" id="ARBA00004141"/>
    </source>
</evidence>
<dbReference type="EnsemblPlants" id="PNT65670">
    <property type="protein sequence ID" value="PNT65670"/>
    <property type="gene ID" value="BRADI_3g00540v3"/>
</dbReference>
<dbReference type="FunFam" id="3.40.50.300:FF:000508">
    <property type="entry name" value="ABC transporter C family member 5"/>
    <property type="match status" value="1"/>
</dbReference>
<proteinExistence type="inferred from homology"/>
<dbReference type="CDD" id="cd03250">
    <property type="entry name" value="ABCC_MRP_domain1"/>
    <property type="match status" value="1"/>
</dbReference>
<dbReference type="InterPro" id="IPR027417">
    <property type="entry name" value="P-loop_NTPase"/>
</dbReference>
<feature type="domain" description="ABC transmembrane type-1" evidence="19">
    <location>
        <begin position="821"/>
        <end position="1093"/>
    </location>
</feature>
<dbReference type="SMART" id="SM00382">
    <property type="entry name" value="AAA"/>
    <property type="match status" value="2"/>
</dbReference>
<evidence type="ECO:0000256" key="15">
    <source>
        <dbReference type="ARBA" id="ARBA00082971"/>
    </source>
</evidence>
<evidence type="ECO:0000313" key="20">
    <source>
        <dbReference type="EMBL" id="KQJ92765.1"/>
    </source>
</evidence>
<dbReference type="Gene3D" id="1.20.1560.10">
    <property type="entry name" value="ABC transporter type 1, transmembrane domain"/>
    <property type="match status" value="2"/>
</dbReference>
<dbReference type="ExpressionAtlas" id="I1HW18">
    <property type="expression patterns" value="baseline"/>
</dbReference>
<evidence type="ECO:0000259" key="19">
    <source>
        <dbReference type="PROSITE" id="PS50929"/>
    </source>
</evidence>
<feature type="transmembrane region" description="Helical" evidence="17">
    <location>
        <begin position="1037"/>
        <end position="1056"/>
    </location>
</feature>
<feature type="region of interest" description="Disordered" evidence="16">
    <location>
        <begin position="52"/>
        <end position="71"/>
    </location>
</feature>
<feature type="domain" description="ABC transporter" evidence="18">
    <location>
        <begin position="1130"/>
        <end position="1364"/>
    </location>
</feature>
<evidence type="ECO:0000256" key="3">
    <source>
        <dbReference type="ARBA" id="ARBA00022448"/>
    </source>
</evidence>
<dbReference type="OrthoDB" id="6500128at2759"/>
<dbReference type="Proteomes" id="UP000008810">
    <property type="component" value="Chromosome 3"/>
</dbReference>
<dbReference type="Pfam" id="PF00005">
    <property type="entry name" value="ABC_tran"/>
    <property type="match status" value="2"/>
</dbReference>
<evidence type="ECO:0000256" key="11">
    <source>
        <dbReference type="ARBA" id="ARBA00057614"/>
    </source>
</evidence>
<feature type="compositionally biased region" description="Basic residues" evidence="16">
    <location>
        <begin position="61"/>
        <end position="71"/>
    </location>
</feature>
<dbReference type="PROSITE" id="PS50893">
    <property type="entry name" value="ABC_TRANSPORTER_2"/>
    <property type="match status" value="2"/>
</dbReference>
<evidence type="ECO:0000259" key="18">
    <source>
        <dbReference type="PROSITE" id="PS50893"/>
    </source>
</evidence>
<evidence type="ECO:0000256" key="5">
    <source>
        <dbReference type="ARBA" id="ARBA00022737"/>
    </source>
</evidence>
<feature type="transmembrane region" description="Helical" evidence="17">
    <location>
        <begin position="1062"/>
        <end position="1083"/>
    </location>
</feature>
<evidence type="ECO:0000256" key="4">
    <source>
        <dbReference type="ARBA" id="ARBA00022692"/>
    </source>
</evidence>
<dbReference type="Gramene" id="PNT65670">
    <property type="protein sequence ID" value="PNT65670"/>
    <property type="gene ID" value="BRADI_3g00540v3"/>
</dbReference>
<dbReference type="eggNOG" id="KOG0054">
    <property type="taxonomic scope" value="Eukaryota"/>
</dbReference>
<dbReference type="Pfam" id="PF00664">
    <property type="entry name" value="ABC_membrane"/>
    <property type="match status" value="2"/>
</dbReference>
<keyword evidence="8" id="KW-1278">Translocase</keyword>
<keyword evidence="6" id="KW-0547">Nucleotide-binding</keyword>
<dbReference type="FunFam" id="1.20.1560.10:FF:000003">
    <property type="entry name" value="ABC transporter C family member 10"/>
    <property type="match status" value="1"/>
</dbReference>
<keyword evidence="22" id="KW-1185">Reference proteome</keyword>
<comment type="function">
    <text evidence="11">ABC transporter that may affect phytic acid transport and compartmentalization. May function directly or indirectly in removing phytic acid from the cytosol or in vesicle trafficking. Required for phytic acid accumulation in developing seeds. Phytic acid is the primary storage form of phosphorus in cereal grains and other plant seeds.</text>
</comment>
<dbReference type="InterPro" id="IPR044746">
    <property type="entry name" value="ABCC_6TM_D1"/>
</dbReference>
<dbReference type="GO" id="GO:0016887">
    <property type="term" value="F:ATP hydrolysis activity"/>
    <property type="evidence" value="ECO:0007669"/>
    <property type="project" value="InterPro"/>
</dbReference>
<evidence type="ECO:0000256" key="8">
    <source>
        <dbReference type="ARBA" id="ARBA00022967"/>
    </source>
</evidence>
<reference evidence="21" key="3">
    <citation type="submission" date="2018-08" db="UniProtKB">
        <authorList>
            <consortium name="EnsemblPlants"/>
        </authorList>
    </citation>
    <scope>IDENTIFICATION</scope>
    <source>
        <strain evidence="21">cv. Bd21</strain>
    </source>
</reference>
<dbReference type="EMBL" id="CM000882">
    <property type="protein sequence ID" value="KQJ92765.1"/>
    <property type="molecule type" value="Genomic_DNA"/>
</dbReference>
<dbReference type="SUPFAM" id="SSF52540">
    <property type="entry name" value="P-loop containing nucleoside triphosphate hydrolases"/>
    <property type="match status" value="2"/>
</dbReference>
<dbReference type="GeneID" id="100821614"/>
<dbReference type="CDD" id="cd18580">
    <property type="entry name" value="ABC_6TM_ABCC_D2"/>
    <property type="match status" value="1"/>
</dbReference>
<dbReference type="GO" id="GO:0055085">
    <property type="term" value="P:transmembrane transport"/>
    <property type="evidence" value="ECO:0000318"/>
    <property type="project" value="GO_Central"/>
</dbReference>
<dbReference type="EMBL" id="CM000882">
    <property type="protein sequence ID" value="PNT65670.1"/>
    <property type="molecule type" value="Genomic_DNA"/>
</dbReference>
<sequence>MATSATFSSASSSIPPPRRRLDPATFRPPSPCPIPSSSGLLCAVFPFSPRARPIQQQQQQGRRRRPPWNAKRLHHHRSFTALLLAARGPRSCTGDGYAVVGEEGDGVAAAGGRARPETPFSAAGFFSRMTFRWLDPLIVDARRRRPLADADVPALGAADRAGANYAAFSDALADSPGNRPAAVLRAIFACYKGEIAVSGLFALLKVLSSSAGPLILKAFVDASFSSSPAAAGFGFGRRERCCLLAMALLLCKCIESLAQRQWYFRTRRVGIQLNSLLSAAIYRKQQRLSTLGRTKHSSGQILSYLTVDAYRIGEFPFRFHQTWATVLQLGIALAVLYNMVGPATIASLAVIMLTVLVNAPLAKQQHRFRSELMKAQDMRLRAMSESLTNMKALKLYTWQNHFKKVIQGLRESELRCLSAFQMGKAYTSVVFWASPALVSAATFMACYFVGGPLNPSNVFAFVAALRLVQDPINRMPDVIGATIQVRVSFSRITEFLDAPELQDILYGRKLCGEHDQYSISIKSASFSWENNSDKPTLKDIDLEVKSGEKVAICGEVGSGKSTLLGAVLGDVSTTEGKIKVCGKIAYVSQNAWIQKGTVRDNILFGSTMDKLKYEETVCRCSLIKDLRMLPFGDLTQIGEKGVNLSGGQKQRVQLARALYQDADIYLLDDPFSSVDVHTATSLFNEYVMISLAEKTVLFVTHQVEFLQSFNSIQLMCDGGIKLSGSYKELLATSKDFQELVESHKGVSNPIFMAYDERTNSKPAVEISGIHISRRVDKAMKHSEWDQLIKKEDREISHTGLRPYLQYLFQNKGYVHASLIAVTNLLFMSGQVAQNSWLAANVQNPNVSTLRLVMVYVTIGLGSNIFLLFRALSAVGLGLQTSESLFSHLLSTLFRAPISFFDSTPLGRLLSRVSTDLSIIDLDIPFSLAFSISATLNAYGNLGVLVFVTWQVLLVAVPVLLLSAKLQRYYLIFAKELMRINGTTKSLIANHLGESISGASVIRAFGQEDRFFAKMLELIDNNASPCFHNFAATEWLTLHLKIMSVAILSSSAFAIALLPQGTFTSGVVGMVLSYGLSFNMLLVFSVQSQCSLANQIVCVERLSQYMNVASEAPDIIEDNRPPDDWPSMGTIELVDLKIKYSRDAPLVLHGITCTFRGGDKIGIVGRTGSGKTTLINAFFRLVEPSGGKIIIDGQDITKIGLHDLRSRIGLIPQDPTLFHGSIRYNLDPLGQFTDEQLWEAIGKCHLREIVHEKKQGLDSLIVEEGSNWSMGQRQLFCLCRALLRRNRILVLDEATASIDNATDAIVQRTIRAEFRDSTVVTVAHRIPTVMDCDMVLAISDGEVVEYEQPWKLMEREGSLFRELVREYWSLSPGRKLTT</sequence>
<accession>I1HW18</accession>
<dbReference type="PROSITE" id="PS50929">
    <property type="entry name" value="ABC_TM1F"/>
    <property type="match status" value="2"/>
</dbReference>
<dbReference type="InterPro" id="IPR036640">
    <property type="entry name" value="ABC1_TM_sf"/>
</dbReference>
<evidence type="ECO:0000256" key="12">
    <source>
        <dbReference type="ARBA" id="ARBA00068520"/>
    </source>
</evidence>
<comment type="subcellular location">
    <subcellularLocation>
        <location evidence="1">Membrane</location>
        <topology evidence="1">Multi-pass membrane protein</topology>
    </subcellularLocation>
</comment>
<dbReference type="PROSITE" id="PS00211">
    <property type="entry name" value="ABC_TRANSPORTER_1"/>
    <property type="match status" value="1"/>
</dbReference>
<dbReference type="HOGENOM" id="CLU_000604_27_0_1"/>
<feature type="transmembrane region" description="Helical" evidence="17">
    <location>
        <begin position="852"/>
        <end position="878"/>
    </location>
</feature>
<evidence type="ECO:0000313" key="21">
    <source>
        <dbReference type="EnsemblPlants" id="PNT65670"/>
    </source>
</evidence>
<dbReference type="EnsemblPlants" id="KQJ92765">
    <property type="protein sequence ID" value="KQJ92765"/>
    <property type="gene ID" value="BRADI_3g00540v3"/>
</dbReference>
<keyword evidence="10 17" id="KW-0472">Membrane</keyword>
<reference evidence="20" key="2">
    <citation type="submission" date="2017-06" db="EMBL/GenBank/DDBJ databases">
        <title>WGS assembly of Brachypodium distachyon.</title>
        <authorList>
            <consortium name="The International Brachypodium Initiative"/>
            <person name="Lucas S."/>
            <person name="Harmon-Smith M."/>
            <person name="Lail K."/>
            <person name="Tice H."/>
            <person name="Grimwood J."/>
            <person name="Bruce D."/>
            <person name="Barry K."/>
            <person name="Shu S."/>
            <person name="Lindquist E."/>
            <person name="Wang M."/>
            <person name="Pitluck S."/>
            <person name="Vogel J.P."/>
            <person name="Garvin D.F."/>
            <person name="Mockler T.C."/>
            <person name="Schmutz J."/>
            <person name="Rokhsar D."/>
            <person name="Bevan M.W."/>
        </authorList>
    </citation>
    <scope>NUCLEOTIDE SEQUENCE</scope>
    <source>
        <strain evidence="20">Bd21</strain>
    </source>
</reference>